<feature type="coiled-coil region" evidence="16">
    <location>
        <begin position="378"/>
        <end position="431"/>
    </location>
</feature>
<reference evidence="19 20" key="1">
    <citation type="submission" date="2013-09" db="EMBL/GenBank/DDBJ databases">
        <title>Corchorus capsularis genome sequencing.</title>
        <authorList>
            <person name="Alam M."/>
            <person name="Haque M.S."/>
            <person name="Islam M.S."/>
            <person name="Emdad E.M."/>
            <person name="Islam M.M."/>
            <person name="Ahmed B."/>
            <person name="Halim A."/>
            <person name="Hossen Q.M.M."/>
            <person name="Hossain M.Z."/>
            <person name="Ahmed R."/>
            <person name="Khan M.M."/>
            <person name="Islam R."/>
            <person name="Rashid M.M."/>
            <person name="Khan S.A."/>
            <person name="Rahman M.S."/>
            <person name="Alam M."/>
        </authorList>
    </citation>
    <scope>NUCLEOTIDE SEQUENCE [LARGE SCALE GENOMIC DNA]</scope>
    <source>
        <strain evidence="20">cv. CVL-1</strain>
        <tissue evidence="19">Whole seedling</tissue>
    </source>
</reference>
<evidence type="ECO:0000256" key="7">
    <source>
        <dbReference type="ARBA" id="ARBA00022824"/>
    </source>
</evidence>
<keyword evidence="7" id="KW-0256">Endoplasmic reticulum</keyword>
<comment type="catalytic activity">
    <reaction evidence="15">
        <text>L-prolyl-[collagen] + 2-oxoglutarate + O2 = trans-4-hydroxy-L-prolyl-[collagen] + succinate + CO2</text>
        <dbReference type="Rhea" id="RHEA:18945"/>
        <dbReference type="Rhea" id="RHEA-COMP:11676"/>
        <dbReference type="Rhea" id="RHEA-COMP:11680"/>
        <dbReference type="ChEBI" id="CHEBI:15379"/>
        <dbReference type="ChEBI" id="CHEBI:16526"/>
        <dbReference type="ChEBI" id="CHEBI:16810"/>
        <dbReference type="ChEBI" id="CHEBI:30031"/>
        <dbReference type="ChEBI" id="CHEBI:50342"/>
        <dbReference type="ChEBI" id="CHEBI:61965"/>
        <dbReference type="EC" id="1.14.11.2"/>
    </reaction>
</comment>
<dbReference type="OrthoDB" id="2019579at2759"/>
<dbReference type="GO" id="GO:0031418">
    <property type="term" value="F:L-ascorbic acid binding"/>
    <property type="evidence" value="ECO:0007669"/>
    <property type="project" value="InterPro"/>
</dbReference>
<evidence type="ECO:0000313" key="20">
    <source>
        <dbReference type="Proteomes" id="UP000188268"/>
    </source>
</evidence>
<dbReference type="EC" id="1.14.11.2" evidence="4"/>
<evidence type="ECO:0000256" key="13">
    <source>
        <dbReference type="ARBA" id="ARBA00023136"/>
    </source>
</evidence>
<dbReference type="InterPro" id="IPR005123">
    <property type="entry name" value="Oxoglu/Fe-dep_dioxygenase_dom"/>
</dbReference>
<keyword evidence="11" id="KW-0560">Oxidoreductase</keyword>
<dbReference type="PROSITE" id="PS51471">
    <property type="entry name" value="FE2OG_OXY"/>
    <property type="match status" value="1"/>
</dbReference>
<evidence type="ECO:0000313" key="19">
    <source>
        <dbReference type="EMBL" id="OMO73937.1"/>
    </source>
</evidence>
<evidence type="ECO:0000256" key="12">
    <source>
        <dbReference type="ARBA" id="ARBA00023004"/>
    </source>
</evidence>
<feature type="compositionally biased region" description="Low complexity" evidence="17">
    <location>
        <begin position="893"/>
        <end position="910"/>
    </location>
</feature>
<feature type="compositionally biased region" description="Basic and acidic residues" evidence="17">
    <location>
        <begin position="548"/>
        <end position="570"/>
    </location>
</feature>
<evidence type="ECO:0000256" key="15">
    <source>
        <dbReference type="ARBA" id="ARBA00049169"/>
    </source>
</evidence>
<comment type="caution">
    <text evidence="19">The sequence shown here is derived from an EMBL/GenBank/DDBJ whole genome shotgun (WGS) entry which is preliminary data.</text>
</comment>
<keyword evidence="16" id="KW-0175">Coiled coil</keyword>
<feature type="compositionally biased region" description="Low complexity" evidence="17">
    <location>
        <begin position="291"/>
        <end position="302"/>
    </location>
</feature>
<feature type="coiled-coil region" evidence="16">
    <location>
        <begin position="802"/>
        <end position="829"/>
    </location>
</feature>
<keyword evidence="13" id="KW-0472">Membrane</keyword>
<dbReference type="SMART" id="SM00702">
    <property type="entry name" value="P4Hc"/>
    <property type="match status" value="1"/>
</dbReference>
<proteinExistence type="inferred from homology"/>
<keyword evidence="20" id="KW-1185">Reference proteome</keyword>
<comment type="similarity">
    <text evidence="3">Belongs to the P4HA family.</text>
</comment>
<keyword evidence="9" id="KW-0735">Signal-anchor</keyword>
<evidence type="ECO:0000256" key="8">
    <source>
        <dbReference type="ARBA" id="ARBA00022964"/>
    </source>
</evidence>
<evidence type="ECO:0000259" key="18">
    <source>
        <dbReference type="PROSITE" id="PS51471"/>
    </source>
</evidence>
<dbReference type="Proteomes" id="UP000188268">
    <property type="component" value="Unassembled WGS sequence"/>
</dbReference>
<accession>A0A1R3HU78</accession>
<keyword evidence="6" id="KW-0479">Metal-binding</keyword>
<keyword evidence="14" id="KW-0325">Glycoprotein</keyword>
<keyword evidence="12" id="KW-0408">Iron</keyword>
<dbReference type="AlphaFoldDB" id="A0A1R3HU78"/>
<dbReference type="PANTHER" id="PTHR36325">
    <property type="entry name" value="MYOSIN-2 HEAVY CHAIN-LIKE PROTEIN"/>
    <property type="match status" value="1"/>
</dbReference>
<dbReference type="InterPro" id="IPR044862">
    <property type="entry name" value="Pro_4_hyd_alph_FE2OG_OXY"/>
</dbReference>
<evidence type="ECO:0000256" key="9">
    <source>
        <dbReference type="ARBA" id="ARBA00022968"/>
    </source>
</evidence>
<feature type="region of interest" description="Disordered" evidence="17">
    <location>
        <begin position="890"/>
        <end position="911"/>
    </location>
</feature>
<keyword evidence="10" id="KW-1133">Transmembrane helix</keyword>
<evidence type="ECO:0000256" key="16">
    <source>
        <dbReference type="SAM" id="Coils"/>
    </source>
</evidence>
<evidence type="ECO:0000256" key="14">
    <source>
        <dbReference type="ARBA" id="ARBA00023180"/>
    </source>
</evidence>
<dbReference type="GO" id="GO:0005506">
    <property type="term" value="F:iron ion binding"/>
    <property type="evidence" value="ECO:0007669"/>
    <property type="project" value="InterPro"/>
</dbReference>
<feature type="domain" description="Fe2OG dioxygenase" evidence="18">
    <location>
        <begin position="165"/>
        <end position="290"/>
    </location>
</feature>
<dbReference type="InterPro" id="IPR006620">
    <property type="entry name" value="Pro_4_hyd_alph"/>
</dbReference>
<dbReference type="Gene3D" id="2.60.120.620">
    <property type="entry name" value="q2cbj1_9rhob like domain"/>
    <property type="match status" value="1"/>
</dbReference>
<dbReference type="PANTHER" id="PTHR36325:SF1">
    <property type="entry name" value="MYOSIN-2 HEAVY CHAIN-LIKE PROTEIN"/>
    <property type="match status" value="1"/>
</dbReference>
<feature type="region of interest" description="Disordered" evidence="17">
    <location>
        <begin position="518"/>
        <end position="578"/>
    </location>
</feature>
<organism evidence="19 20">
    <name type="scientific">Corchorus capsularis</name>
    <name type="common">Jute</name>
    <dbReference type="NCBI Taxonomy" id="210143"/>
    <lineage>
        <taxon>Eukaryota</taxon>
        <taxon>Viridiplantae</taxon>
        <taxon>Streptophyta</taxon>
        <taxon>Embryophyta</taxon>
        <taxon>Tracheophyta</taxon>
        <taxon>Spermatophyta</taxon>
        <taxon>Magnoliopsida</taxon>
        <taxon>eudicotyledons</taxon>
        <taxon>Gunneridae</taxon>
        <taxon>Pentapetalae</taxon>
        <taxon>rosids</taxon>
        <taxon>malvids</taxon>
        <taxon>Malvales</taxon>
        <taxon>Malvaceae</taxon>
        <taxon>Grewioideae</taxon>
        <taxon>Apeibeae</taxon>
        <taxon>Corchorus</taxon>
    </lineage>
</organism>
<dbReference type="GO" id="GO:0005789">
    <property type="term" value="C:endoplasmic reticulum membrane"/>
    <property type="evidence" value="ECO:0007669"/>
    <property type="project" value="UniProtKB-SubCell"/>
</dbReference>
<dbReference type="OMA" id="PHDQRKH"/>
<dbReference type="EMBL" id="AWWV01011150">
    <property type="protein sequence ID" value="OMO73937.1"/>
    <property type="molecule type" value="Genomic_DNA"/>
</dbReference>
<dbReference type="GO" id="GO:0004656">
    <property type="term" value="F:procollagen-proline 4-dioxygenase activity"/>
    <property type="evidence" value="ECO:0007669"/>
    <property type="project" value="UniProtKB-EC"/>
</dbReference>
<evidence type="ECO:0000256" key="5">
    <source>
        <dbReference type="ARBA" id="ARBA00022692"/>
    </source>
</evidence>
<dbReference type="Gramene" id="OMO73937">
    <property type="protein sequence ID" value="OMO73937"/>
    <property type="gene ID" value="CCACVL1_17065"/>
</dbReference>
<feature type="compositionally biased region" description="Acidic residues" evidence="17">
    <location>
        <begin position="535"/>
        <end position="547"/>
    </location>
</feature>
<dbReference type="STRING" id="210143.A0A1R3HU78"/>
<evidence type="ECO:0000256" key="3">
    <source>
        <dbReference type="ARBA" id="ARBA00006511"/>
    </source>
</evidence>
<evidence type="ECO:0000256" key="4">
    <source>
        <dbReference type="ARBA" id="ARBA00012269"/>
    </source>
</evidence>
<dbReference type="FunFam" id="2.60.120.620:FF:000002">
    <property type="entry name" value="Prolyl 4-hydroxylase 4"/>
    <property type="match status" value="1"/>
</dbReference>
<evidence type="ECO:0000256" key="10">
    <source>
        <dbReference type="ARBA" id="ARBA00022989"/>
    </source>
</evidence>
<comment type="subcellular location">
    <subcellularLocation>
        <location evidence="2">Endoplasmic reticulum membrane</location>
        <topology evidence="2">Single-pass type II membrane protein</topology>
    </subcellularLocation>
</comment>
<dbReference type="Pfam" id="PF13640">
    <property type="entry name" value="2OG-FeII_Oxy_3"/>
    <property type="match status" value="1"/>
</dbReference>
<evidence type="ECO:0000256" key="11">
    <source>
        <dbReference type="ARBA" id="ARBA00023002"/>
    </source>
</evidence>
<feature type="compositionally biased region" description="Basic and acidic residues" evidence="17">
    <location>
        <begin position="274"/>
        <end position="289"/>
    </location>
</feature>
<feature type="region of interest" description="Disordered" evidence="17">
    <location>
        <begin position="274"/>
        <end position="315"/>
    </location>
</feature>
<sequence>MKGKSKSSKRKLGLAKTLLLCSLSFLAGLFVSTFFSQDVPIIKPRLRRLEVVHEKVEEYRDPNPMPNGETGESSIESIPFQVLSWKPRAYYFPKFATAEQCEHIIKMAKVNLKPSTLALRKGETEESTKGTRTSSGTFISSSEDDTGILDFIEKKIAKATSIPQSHGEAFNVLRYEIGQKYDSHYDAFNPSEYGPQSSQRVASFLLYLSDVEEGGETMFPFENDSRVKGYDYRQCVGLKVKPRKGDGLLFYSLLLNGTIDRTSLHGSCPVIKEKRSSKKVVDSPNKEADSTNESFTSSSSRIGKNKSSKDTSPSALNALNKFTSQIKKPPHRKNSPVNWFPRKKIDSYLKRKIKMLQEVDGMNLTLDETLGDSNPHYCRVLREKMAAKEAANKAMEARKAALVEASWCRILQAARIQSKEAEELLLKAEKTAAEAFESATALGVIMYEIPNCPQSTCHIETSSVNRAGSTTHTVRASFETAFEVDKQVAAAVKTAFRRLACSSSFDKDEFKDLLRKINENPETGNSNLESMEFSSECESEPSSELEADNQKDDSKSQDFSTKKSPVEGRQRKSKRRQSLEKFNTEKLVEMMLERLKCLQEDELSSLATIVATRGLSAALAEVENTKVTNHPPASALNFARRTSSIGPGILKKTNHYGQIDSELPSLDKFLVKHMTKLEREVQEARSRRNVTKDGGSGKMDSSLVNSDIISSETVPQLEGILVKQSSSEEEIHKNSDADTSVDAISDLGSILVKHSSKLEKEIQEAKRNFCNTYEVNGKKGGAMSNRVPSHKKGDIQEVPSLDKFLVKHVSRLEREVEEAKNRRKNDLVEKDKVAHQKEVLSEKNSHSTSGKVIGKENINLNKEVDRTQSEDSLDKILVKPVHRLEREKMQALSSGSNYGNHRNNRNGGNNVTECESLDKVLVKHVSRLEKEKMRLRFNANEEVPKMRRGSTVNMPPASEDGGLDQILVKHKSRLEKEKMAAAEQPNDQVRLSVSVSRREARERELQEAWGGLSLGNSIRPHFSRLERDKAAWKKAEEEERMLAASQNV</sequence>
<evidence type="ECO:0000256" key="1">
    <source>
        <dbReference type="ARBA" id="ARBA00001961"/>
    </source>
</evidence>
<evidence type="ECO:0000256" key="6">
    <source>
        <dbReference type="ARBA" id="ARBA00022723"/>
    </source>
</evidence>
<evidence type="ECO:0000256" key="17">
    <source>
        <dbReference type="SAM" id="MobiDB-lite"/>
    </source>
</evidence>
<protein>
    <recommendedName>
        <fullName evidence="4">procollagen-proline 4-dioxygenase</fullName>
        <ecNumber evidence="4">1.14.11.2</ecNumber>
    </recommendedName>
</protein>
<comment type="cofactor">
    <cofactor evidence="1">
        <name>L-ascorbate</name>
        <dbReference type="ChEBI" id="CHEBI:38290"/>
    </cofactor>
</comment>
<evidence type="ECO:0000256" key="2">
    <source>
        <dbReference type="ARBA" id="ARBA00004648"/>
    </source>
</evidence>
<keyword evidence="5" id="KW-0812">Transmembrane</keyword>
<feature type="region of interest" description="Disordered" evidence="17">
    <location>
        <begin position="683"/>
        <end position="703"/>
    </location>
</feature>
<name>A0A1R3HU78_COCAP</name>
<gene>
    <name evidence="19" type="ORF">CCACVL1_17065</name>
</gene>
<keyword evidence="8 19" id="KW-0223">Dioxygenase</keyword>